<keyword evidence="2 3" id="KW-0067">ATP-binding</keyword>
<gene>
    <name evidence="3 7" type="primary">hisS</name>
    <name evidence="7" type="ORF">MMELEA_04700</name>
</gene>
<dbReference type="Proteomes" id="UP000033750">
    <property type="component" value="Unassembled WGS sequence"/>
</dbReference>
<evidence type="ECO:0000256" key="1">
    <source>
        <dbReference type="ARBA" id="ARBA00008226"/>
    </source>
</evidence>
<proteinExistence type="inferred from homology"/>
<comment type="catalytic activity">
    <reaction evidence="3">
        <text>tRNA(His) + L-histidine + ATP = L-histidyl-tRNA(His) + AMP + diphosphate + H(+)</text>
        <dbReference type="Rhea" id="RHEA:17313"/>
        <dbReference type="Rhea" id="RHEA-COMP:9665"/>
        <dbReference type="Rhea" id="RHEA-COMP:9689"/>
        <dbReference type="ChEBI" id="CHEBI:15378"/>
        <dbReference type="ChEBI" id="CHEBI:30616"/>
        <dbReference type="ChEBI" id="CHEBI:33019"/>
        <dbReference type="ChEBI" id="CHEBI:57595"/>
        <dbReference type="ChEBI" id="CHEBI:78442"/>
        <dbReference type="ChEBI" id="CHEBI:78527"/>
        <dbReference type="ChEBI" id="CHEBI:456215"/>
        <dbReference type="EC" id="6.1.1.21"/>
    </reaction>
</comment>
<feature type="binding site" evidence="4">
    <location>
        <position position="110"/>
    </location>
    <ligand>
        <name>L-histidine</name>
        <dbReference type="ChEBI" id="CHEBI:57595"/>
    </ligand>
</feature>
<comment type="subunit">
    <text evidence="3">Homodimer.</text>
</comment>
<comment type="subcellular location">
    <subcellularLocation>
        <location evidence="3">Cytoplasm</location>
    </subcellularLocation>
</comment>
<keyword evidence="3 7" id="KW-0030">Aminoacyl-tRNA synthetase</keyword>
<dbReference type="Gene3D" id="3.40.50.800">
    <property type="entry name" value="Anticodon-binding domain"/>
    <property type="match status" value="1"/>
</dbReference>
<dbReference type="GO" id="GO:0005524">
    <property type="term" value="F:ATP binding"/>
    <property type="evidence" value="ECO:0007669"/>
    <property type="project" value="UniProtKB-UniRule"/>
</dbReference>
<dbReference type="PIRSF" id="PIRSF001549">
    <property type="entry name" value="His-tRNA_synth"/>
    <property type="match status" value="1"/>
</dbReference>
<feature type="binding site" evidence="4">
    <location>
        <position position="128"/>
    </location>
    <ligand>
        <name>L-histidine</name>
        <dbReference type="ChEBI" id="CHEBI:57595"/>
    </ligand>
</feature>
<keyword evidence="3" id="KW-0648">Protein biosynthesis</keyword>
<dbReference type="GO" id="GO:0004821">
    <property type="term" value="F:histidine-tRNA ligase activity"/>
    <property type="evidence" value="ECO:0007669"/>
    <property type="project" value="UniProtKB-UniRule"/>
</dbReference>
<keyword evidence="5" id="KW-0175">Coiled coil</keyword>
<dbReference type="Pfam" id="PF13393">
    <property type="entry name" value="tRNA-synt_His"/>
    <property type="match status" value="1"/>
</dbReference>
<feature type="coiled-coil region" evidence="5">
    <location>
        <begin position="173"/>
        <end position="212"/>
    </location>
</feature>
<feature type="binding site" evidence="4">
    <location>
        <position position="254"/>
    </location>
    <ligand>
        <name>L-histidine</name>
        <dbReference type="ChEBI" id="CHEBI:57595"/>
    </ligand>
</feature>
<dbReference type="HAMAP" id="MF_00127">
    <property type="entry name" value="His_tRNA_synth"/>
    <property type="match status" value="1"/>
</dbReference>
<feature type="domain" description="Aminoacyl-transfer RNA synthetases class-II family profile" evidence="6">
    <location>
        <begin position="1"/>
        <end position="316"/>
    </location>
</feature>
<dbReference type="SUPFAM" id="SSF52954">
    <property type="entry name" value="Class II aaRS ABD-related"/>
    <property type="match status" value="1"/>
</dbReference>
<evidence type="ECO:0000259" key="6">
    <source>
        <dbReference type="PROSITE" id="PS50862"/>
    </source>
</evidence>
<dbReference type="PATRIC" id="fig|1264554.4.peg.415"/>
<reference evidence="7 8" key="1">
    <citation type="submission" date="2015-03" db="EMBL/GenBank/DDBJ databases">
        <title>Genome sequence of Mycoplasma meleagridis strain ATCC 25294.</title>
        <authorList>
            <person name="Yacoub E."/>
            <person name="Blanchard A."/>
            <person name="Sirand-Pugnet P."/>
            <person name="Mardassi B.B.A."/>
        </authorList>
    </citation>
    <scope>NUCLEOTIDE SEQUENCE [LARGE SCALE GENOMIC DNA]</scope>
    <source>
        <strain evidence="7 8">ATCC 25294</strain>
    </source>
</reference>
<evidence type="ECO:0000256" key="2">
    <source>
        <dbReference type="ARBA" id="ARBA00022840"/>
    </source>
</evidence>
<dbReference type="InterPro" id="IPR006195">
    <property type="entry name" value="aa-tRNA-synth_II"/>
</dbReference>
<feature type="binding site" evidence="4">
    <location>
        <begin position="258"/>
        <end position="259"/>
    </location>
    <ligand>
        <name>L-histidine</name>
        <dbReference type="ChEBI" id="CHEBI:57595"/>
    </ligand>
</feature>
<dbReference type="STRING" id="29561.MM26B8_03510"/>
<comment type="caution">
    <text evidence="7">The sequence shown here is derived from an EMBL/GenBank/DDBJ whole genome shotgun (WGS) entry which is preliminary data.</text>
</comment>
<evidence type="ECO:0000313" key="8">
    <source>
        <dbReference type="Proteomes" id="UP000033750"/>
    </source>
</evidence>
<dbReference type="EC" id="6.1.1.21" evidence="3"/>
<keyword evidence="8" id="KW-1185">Reference proteome</keyword>
<feature type="binding site" evidence="4">
    <location>
        <position position="124"/>
    </location>
    <ligand>
        <name>L-histidine</name>
        <dbReference type="ChEBI" id="CHEBI:57595"/>
    </ligand>
</feature>
<name>A0A0F5H223_9BACT</name>
<keyword evidence="3" id="KW-0963">Cytoplasm</keyword>
<dbReference type="NCBIfam" id="TIGR00442">
    <property type="entry name" value="hisS"/>
    <property type="match status" value="1"/>
</dbReference>
<dbReference type="InterPro" id="IPR004516">
    <property type="entry name" value="HisRS/HisZ"/>
</dbReference>
<dbReference type="PROSITE" id="PS50862">
    <property type="entry name" value="AA_TRNA_LIGASE_II"/>
    <property type="match status" value="1"/>
</dbReference>
<protein>
    <recommendedName>
        <fullName evidence="3">Histidine--tRNA ligase</fullName>
        <ecNumber evidence="3">6.1.1.21</ecNumber>
    </recommendedName>
    <alternativeName>
        <fullName evidence="3">Histidyl-tRNA synthetase</fullName>
        <shortName evidence="3">HisRS</shortName>
    </alternativeName>
</protein>
<dbReference type="GO" id="GO:0005737">
    <property type="term" value="C:cytoplasm"/>
    <property type="evidence" value="ECO:0007669"/>
    <property type="project" value="UniProtKB-SubCell"/>
</dbReference>
<dbReference type="RefSeq" id="WP_046096895.1">
    <property type="nucleotide sequence ID" value="NZ_JZXN01000015.1"/>
</dbReference>
<dbReference type="AlphaFoldDB" id="A0A0F5H223"/>
<keyword evidence="3" id="KW-0547">Nucleotide-binding</keyword>
<dbReference type="PANTHER" id="PTHR43707">
    <property type="entry name" value="HISTIDYL-TRNA SYNTHETASE"/>
    <property type="match status" value="1"/>
</dbReference>
<evidence type="ECO:0000256" key="4">
    <source>
        <dbReference type="PIRSR" id="PIRSR001549-1"/>
    </source>
</evidence>
<accession>A0A0F5H223</accession>
<feature type="binding site" evidence="4">
    <location>
        <begin position="79"/>
        <end position="81"/>
    </location>
    <ligand>
        <name>L-histidine</name>
        <dbReference type="ChEBI" id="CHEBI:57595"/>
    </ligand>
</feature>
<keyword evidence="3" id="KW-0436">Ligase</keyword>
<dbReference type="GO" id="GO:0006427">
    <property type="term" value="P:histidyl-tRNA aminoacylation"/>
    <property type="evidence" value="ECO:0007669"/>
    <property type="project" value="UniProtKB-UniRule"/>
</dbReference>
<evidence type="ECO:0000256" key="3">
    <source>
        <dbReference type="HAMAP-Rule" id="MF_00127"/>
    </source>
</evidence>
<dbReference type="EMBL" id="JZXN01000015">
    <property type="protein sequence ID" value="KKB26892.1"/>
    <property type="molecule type" value="Genomic_DNA"/>
</dbReference>
<dbReference type="InterPro" id="IPR036621">
    <property type="entry name" value="Anticodon-bd_dom_sf"/>
</dbReference>
<dbReference type="InterPro" id="IPR041715">
    <property type="entry name" value="HisRS-like_core"/>
</dbReference>
<dbReference type="InterPro" id="IPR045864">
    <property type="entry name" value="aa-tRNA-synth_II/BPL/LPL"/>
</dbReference>
<evidence type="ECO:0000313" key="7">
    <source>
        <dbReference type="EMBL" id="KKB26892.1"/>
    </source>
</evidence>
<dbReference type="OrthoDB" id="9800814at2"/>
<dbReference type="CDD" id="cd00773">
    <property type="entry name" value="HisRS-like_core"/>
    <property type="match status" value="1"/>
</dbReference>
<comment type="similarity">
    <text evidence="1 3">Belongs to the class-II aminoacyl-tRNA synthetase family.</text>
</comment>
<dbReference type="PANTHER" id="PTHR43707:SF1">
    <property type="entry name" value="HISTIDINE--TRNA LIGASE, MITOCHONDRIAL-RELATED"/>
    <property type="match status" value="1"/>
</dbReference>
<evidence type="ECO:0000256" key="5">
    <source>
        <dbReference type="SAM" id="Coils"/>
    </source>
</evidence>
<sequence>MINKIKGTRDLNPREAKLIEMIRREFLDKARAYNFNWIDTPIIEQAQLYKRSVAGSEIVKKEMYEFKDKGDRLVALRPEGTAGFVRALVEEKWYSHFKSNKFAYFGPMFRYEQPQKGRYRQFNQAGVEFLSEANPYNDAEIILLAKDILDSLEISYTLKINSLGDLNSRLIYQEKLKEYLLNYREQLSSLSRERLENNVLRILDDKEDNKKDFVKKAPKINSYLNAESKSYYETFKMILKKNHVTFQEDFTLVRGLDYYDQIVFEFVANSNKKGAQSTLIGGGRYSNLISELGGPNISACGWGFGVDRCADLIIEEMNEYSYFIDKLDEKIDVYIAASDEENLNNLFSLTNELRKYEIVSEFSKEILKSKKIFDKASKLGAKYVIFNDPFDEGKIYTVKNLTTQEKIKFAYTVDGYADLLEFLATDIEQLNNLVIEEDE</sequence>
<dbReference type="SUPFAM" id="SSF55681">
    <property type="entry name" value="Class II aaRS and biotin synthetases"/>
    <property type="match status" value="1"/>
</dbReference>
<dbReference type="Gene3D" id="3.30.930.10">
    <property type="entry name" value="Bira Bifunctional Protein, Domain 2"/>
    <property type="match status" value="1"/>
</dbReference>
<dbReference type="InterPro" id="IPR015807">
    <property type="entry name" value="His-tRNA-ligase"/>
</dbReference>
<organism evidence="7 8">
    <name type="scientific">Mycoplasmopsis meleagridis ATCC 25294</name>
    <dbReference type="NCBI Taxonomy" id="1264554"/>
    <lineage>
        <taxon>Bacteria</taxon>
        <taxon>Bacillati</taxon>
        <taxon>Mycoplasmatota</taxon>
        <taxon>Mycoplasmoidales</taxon>
        <taxon>Metamycoplasmataceae</taxon>
        <taxon>Mycoplasmopsis</taxon>
    </lineage>
</organism>